<dbReference type="Gene3D" id="1.10.101.10">
    <property type="entry name" value="PGBD-like superfamily/PGBD"/>
    <property type="match status" value="1"/>
</dbReference>
<dbReference type="Pfam" id="PF01471">
    <property type="entry name" value="PG_binding_1"/>
    <property type="match status" value="1"/>
</dbReference>
<sequence length="460" mass="51019">MRTKYSLLLMSLLLPITYVNAEVSLTPPNAKAGECYAKVIIPAKYKTIEERVLVQEASHKISITPAKYEWTDERVEVTPASKKLVTVPATFKKVTEIVEVKPASKSWKVSLKRHAAPVSKEILVAAKLKGVDLENTKPKTCYREYFTPNRYKTVSEEVVLQKESSKTKVIPATYEMVEKTIVVTPASKKTVTIPATYGYTEEKVLIEKEKTVWKKGANPAQKLAGATGEIMCLVKVPAKYKTIKKKVVKTPATTKVMDVAAVSKTIKVKKLVSAAKTETIKVPEVKSSIQKSVLDTKATFSWIQVGDKVDKGLRATGHKICLVEVPAKNQKITKVVLDVPTSTKEIAIEPTYKTIKVKKLVQEAQEVKTPIEAVYKMVDKKEKVSSSHQSWERILCQTNMNQNVVLKIQNALQAKNYNPGKIDGVLGQDTKVALDKYQRDNSLATGGITYETLNSLNVGL</sequence>
<reference evidence="3" key="1">
    <citation type="submission" date="2020-01" db="EMBL/GenBank/DDBJ databases">
        <authorList>
            <person name="Meier V. D."/>
            <person name="Meier V D."/>
        </authorList>
    </citation>
    <scope>NUCLEOTIDE SEQUENCE</scope>
    <source>
        <strain evidence="3">HLG_WM_MAG_03</strain>
    </source>
</reference>
<dbReference type="InterPro" id="IPR002477">
    <property type="entry name" value="Peptidoglycan-bd-like"/>
</dbReference>
<organism evidence="3">
    <name type="scientific">uncultured Sulfurovum sp</name>
    <dbReference type="NCBI Taxonomy" id="269237"/>
    <lineage>
        <taxon>Bacteria</taxon>
        <taxon>Pseudomonadati</taxon>
        <taxon>Campylobacterota</taxon>
        <taxon>Epsilonproteobacteria</taxon>
        <taxon>Campylobacterales</taxon>
        <taxon>Sulfurovaceae</taxon>
        <taxon>Sulfurovum</taxon>
        <taxon>environmental samples</taxon>
    </lineage>
</organism>
<feature type="signal peptide" evidence="1">
    <location>
        <begin position="1"/>
        <end position="21"/>
    </location>
</feature>
<dbReference type="SUPFAM" id="SSF47090">
    <property type="entry name" value="PGBD-like"/>
    <property type="match status" value="1"/>
</dbReference>
<feature type="chain" id="PRO_5028448572" evidence="1">
    <location>
        <begin position="22"/>
        <end position="460"/>
    </location>
</feature>
<keyword evidence="3" id="KW-0695">RNA-directed DNA polymerase</keyword>
<dbReference type="InterPro" id="IPR036365">
    <property type="entry name" value="PGBD-like_sf"/>
</dbReference>
<feature type="domain" description="Peptidoglycan binding-like" evidence="2">
    <location>
        <begin position="403"/>
        <end position="456"/>
    </location>
</feature>
<evidence type="ECO:0000256" key="1">
    <source>
        <dbReference type="SAM" id="SignalP"/>
    </source>
</evidence>
<protein>
    <submittedName>
        <fullName evidence="3">Reverse transcriptase</fullName>
    </submittedName>
</protein>
<dbReference type="AlphaFoldDB" id="A0A6S6UEL5"/>
<name>A0A6S6UEL5_9BACT</name>
<keyword evidence="3" id="KW-0808">Transferase</keyword>
<evidence type="ECO:0000259" key="2">
    <source>
        <dbReference type="Pfam" id="PF01471"/>
    </source>
</evidence>
<accession>A0A6S6UEL5</accession>
<evidence type="ECO:0000313" key="3">
    <source>
        <dbReference type="EMBL" id="CAA6826256.1"/>
    </source>
</evidence>
<keyword evidence="1" id="KW-0732">Signal</keyword>
<proteinExistence type="predicted"/>
<dbReference type="EMBL" id="CACVAR010000401">
    <property type="protein sequence ID" value="CAA6826256.1"/>
    <property type="molecule type" value="Genomic_DNA"/>
</dbReference>
<keyword evidence="3" id="KW-0548">Nucleotidyltransferase</keyword>
<gene>
    <name evidence="3" type="ORF">HELGO_WM26449</name>
</gene>
<dbReference type="InterPro" id="IPR036366">
    <property type="entry name" value="PGBDSf"/>
</dbReference>
<dbReference type="GO" id="GO:0003964">
    <property type="term" value="F:RNA-directed DNA polymerase activity"/>
    <property type="evidence" value="ECO:0007669"/>
    <property type="project" value="UniProtKB-KW"/>
</dbReference>